<evidence type="ECO:0000256" key="1">
    <source>
        <dbReference type="ARBA" id="ARBA00004496"/>
    </source>
</evidence>
<dbReference type="SMART" id="SM00825">
    <property type="entry name" value="PKS_KS"/>
    <property type="match status" value="1"/>
</dbReference>
<sequence>RWDHSAYFDEEKGKPGKTYSKWGGFLEGVNEFDPLFFHISRKEAEFMDPQERLFLECVYETLEDAGYTKETLGTDVERRRARSVGVYVGVMYQEYQLYGAQETIKGNPMALSGSSSSIANRVSYFCNFQGPSVAVDTMCSSSLTAIHFACQSLKLGECETAIAGGVNISIHPNKYLALGQGKFASSNGRCASFGEDGDGYVPGEGVGAVLLKPLDRAIADGDRIYGVITASAINHGGKTNGYTVPNPHAQAEVIRQTLEQSGVHPRTISYVEAHGTGTSLGDPIEIAGLSGVFSEYSEDKQFCAIGSVKSNIGHCESAAGIAGLTKVLLQMKHRQLVPSLHARKLNPNIDFSSTPFVVQQQLVEWKRPKVNIGGTTKEYPLIAGLSSFGAGGSNAHLMIREYTPTQPSELSPVPPLSSQPALVVLSAKNEKRLREQAQQLLSAIRERDLTDDNLADLAYTLQVGREAMEERWAALASSMKELETRLDGFVASRTAEGTYYRGRLVRGNGITQWSGDDENFADNTQRLAAGQKYDELLAFWVQGLDVDWSLLYGKSKPRRIGLPTYPFARERYGVPGTGSRQHRAGGIGSNADSAAVKMVEAAPTAFMQPDSSANPAFSLIKSTESSAKVENTETGTISLLPLSEYREIKRSAEPNWLQRPLIPLAAIEDVNYVSLSSRPMAEEEDSQKMLPTVPSVDEQEPRHEPPWLDATEGTAASGAGTFSLNVLMEELTASLAEAMMMEPEELDIHSRFTDIGVDSIIGVEWIKAVNRTYGTSITVAKVYDYSTIADFALYLQGQLQSVGAANSVTVAESQPMSQQMLHDQVQEIEWKKTVSGFNAAEWPQPGLATRPEVQPLINSKETNAVSIEQLQLDLTESLAEAMFMHPDEVCATSNFTDIGVDSIIGVEWIKAVNQKYGTSITATKIYDYPNIIAFSALLSSEIDKQTGESRYGTELGNLEDILAKVVEGKVEIGQADQWIKKIISEEGTHD</sequence>
<dbReference type="InterPro" id="IPR020806">
    <property type="entry name" value="PKS_PP-bd"/>
</dbReference>
<evidence type="ECO:0000256" key="2">
    <source>
        <dbReference type="ARBA" id="ARBA00004792"/>
    </source>
</evidence>
<evidence type="ECO:0000256" key="8">
    <source>
        <dbReference type="SAM" id="Coils"/>
    </source>
</evidence>
<dbReference type="InterPro" id="IPR036736">
    <property type="entry name" value="ACP-like_sf"/>
</dbReference>
<dbReference type="InterPro" id="IPR050091">
    <property type="entry name" value="PKS_NRPS_Biosynth_Enz"/>
</dbReference>
<evidence type="ECO:0000256" key="9">
    <source>
        <dbReference type="SAM" id="MobiDB-lite"/>
    </source>
</evidence>
<dbReference type="Gene3D" id="3.40.47.10">
    <property type="match status" value="1"/>
</dbReference>
<dbReference type="Gene3D" id="1.10.1200.10">
    <property type="entry name" value="ACP-like"/>
    <property type="match status" value="2"/>
</dbReference>
<dbReference type="RefSeq" id="WP_312001436.1">
    <property type="nucleotide sequence ID" value="NZ_JAUSUY010000032.1"/>
</dbReference>
<keyword evidence="3" id="KW-0596">Phosphopantetheine</keyword>
<proteinExistence type="predicted"/>
<evidence type="ECO:0000313" key="13">
    <source>
        <dbReference type="Proteomes" id="UP001248709"/>
    </source>
</evidence>
<reference evidence="12 13" key="1">
    <citation type="submission" date="2023-07" db="EMBL/GenBank/DDBJ databases">
        <title>Genomic Encyclopedia of Type Strains, Phase IV (KMG-IV): sequencing the most valuable type-strain genomes for metagenomic binning, comparative biology and taxonomic classification.</title>
        <authorList>
            <person name="Goeker M."/>
        </authorList>
    </citation>
    <scope>NUCLEOTIDE SEQUENCE [LARGE SCALE GENOMIC DNA]</scope>
    <source>
        <strain evidence="12 13">T98</strain>
    </source>
</reference>
<evidence type="ECO:0000313" key="12">
    <source>
        <dbReference type="EMBL" id="MDT3429045.1"/>
    </source>
</evidence>
<organism evidence="12 13">
    <name type="scientific">Paenibacillus forsythiae</name>
    <dbReference type="NCBI Taxonomy" id="365616"/>
    <lineage>
        <taxon>Bacteria</taxon>
        <taxon>Bacillati</taxon>
        <taxon>Bacillota</taxon>
        <taxon>Bacilli</taxon>
        <taxon>Bacillales</taxon>
        <taxon>Paenibacillaceae</taxon>
        <taxon>Paenibacillus</taxon>
    </lineage>
</organism>
<dbReference type="PANTHER" id="PTHR43775">
    <property type="entry name" value="FATTY ACID SYNTHASE"/>
    <property type="match status" value="1"/>
</dbReference>
<dbReference type="SUPFAM" id="SSF53901">
    <property type="entry name" value="Thiolase-like"/>
    <property type="match status" value="1"/>
</dbReference>
<dbReference type="InterPro" id="IPR009081">
    <property type="entry name" value="PP-bd_ACP"/>
</dbReference>
<dbReference type="PROSITE" id="PS52004">
    <property type="entry name" value="KS3_2"/>
    <property type="match status" value="1"/>
</dbReference>
<dbReference type="GO" id="GO:0016740">
    <property type="term" value="F:transferase activity"/>
    <property type="evidence" value="ECO:0007669"/>
    <property type="project" value="UniProtKB-KW"/>
</dbReference>
<dbReference type="InterPro" id="IPR016039">
    <property type="entry name" value="Thiolase-like"/>
</dbReference>
<dbReference type="Pfam" id="PF00109">
    <property type="entry name" value="ketoacyl-synt"/>
    <property type="match status" value="1"/>
</dbReference>
<dbReference type="Pfam" id="PF00550">
    <property type="entry name" value="PP-binding"/>
    <property type="match status" value="2"/>
</dbReference>
<evidence type="ECO:0000256" key="6">
    <source>
        <dbReference type="ARBA" id="ARBA00022679"/>
    </source>
</evidence>
<evidence type="ECO:0000256" key="3">
    <source>
        <dbReference type="ARBA" id="ARBA00022450"/>
    </source>
</evidence>
<dbReference type="InterPro" id="IPR054514">
    <property type="entry name" value="RhiE-like_linker"/>
</dbReference>
<keyword evidence="13" id="KW-1185">Reference proteome</keyword>
<dbReference type="Proteomes" id="UP001248709">
    <property type="component" value="Unassembled WGS sequence"/>
</dbReference>
<feature type="coiled-coil region" evidence="8">
    <location>
        <begin position="427"/>
        <end position="485"/>
    </location>
</feature>
<dbReference type="SMART" id="SM01294">
    <property type="entry name" value="PKS_PP_betabranch"/>
    <property type="match status" value="2"/>
</dbReference>
<dbReference type="EMBL" id="JAUSUY010000032">
    <property type="protein sequence ID" value="MDT3429045.1"/>
    <property type="molecule type" value="Genomic_DNA"/>
</dbReference>
<evidence type="ECO:0000256" key="4">
    <source>
        <dbReference type="ARBA" id="ARBA00022490"/>
    </source>
</evidence>
<keyword evidence="7" id="KW-0677">Repeat</keyword>
<keyword evidence="4" id="KW-0963">Cytoplasm</keyword>
<keyword evidence="6 12" id="KW-0808">Transferase</keyword>
<dbReference type="InterPro" id="IPR014030">
    <property type="entry name" value="Ketoacyl_synth_N"/>
</dbReference>
<dbReference type="Pfam" id="PF22336">
    <property type="entry name" value="RhiE-like_linker"/>
    <property type="match status" value="1"/>
</dbReference>
<protein>
    <submittedName>
        <fullName evidence="12">Acyl transferase domain-containing protein</fullName>
    </submittedName>
</protein>
<feature type="non-terminal residue" evidence="12">
    <location>
        <position position="1"/>
    </location>
</feature>
<dbReference type="Pfam" id="PF02801">
    <property type="entry name" value="Ketoacyl-synt_C"/>
    <property type="match status" value="1"/>
</dbReference>
<comment type="pathway">
    <text evidence="2">Antibiotic biosynthesis.</text>
</comment>
<accession>A0ABU3HHA4</accession>
<dbReference type="PROSITE" id="PS00012">
    <property type="entry name" value="PHOSPHOPANTETHEINE"/>
    <property type="match status" value="2"/>
</dbReference>
<evidence type="ECO:0000259" key="10">
    <source>
        <dbReference type="PROSITE" id="PS50075"/>
    </source>
</evidence>
<dbReference type="SUPFAM" id="SSF47336">
    <property type="entry name" value="ACP-like"/>
    <property type="match status" value="2"/>
</dbReference>
<dbReference type="CDD" id="cd00833">
    <property type="entry name" value="PKS"/>
    <property type="match status" value="1"/>
</dbReference>
<dbReference type="Gene3D" id="1.10.1240.100">
    <property type="match status" value="1"/>
</dbReference>
<feature type="domain" description="Ketosynthase family 3 (KS3)" evidence="11">
    <location>
        <begin position="1"/>
        <end position="401"/>
    </location>
</feature>
<feature type="domain" description="Carrier" evidence="10">
    <location>
        <begin position="865"/>
        <end position="942"/>
    </location>
</feature>
<comment type="subcellular location">
    <subcellularLocation>
        <location evidence="1">Cytoplasm</location>
    </subcellularLocation>
</comment>
<comment type="caution">
    <text evidence="12">The sequence shown here is derived from an EMBL/GenBank/DDBJ whole genome shotgun (WGS) entry which is preliminary data.</text>
</comment>
<evidence type="ECO:0000259" key="11">
    <source>
        <dbReference type="PROSITE" id="PS52004"/>
    </source>
</evidence>
<keyword evidence="5" id="KW-0597">Phosphoprotein</keyword>
<gene>
    <name evidence="12" type="ORF">J2Z22_004644</name>
</gene>
<dbReference type="PROSITE" id="PS50075">
    <property type="entry name" value="CARRIER"/>
    <property type="match status" value="2"/>
</dbReference>
<feature type="region of interest" description="Disordered" evidence="9">
    <location>
        <begin position="678"/>
        <end position="709"/>
    </location>
</feature>
<dbReference type="PANTHER" id="PTHR43775:SF37">
    <property type="entry name" value="SI:DKEY-61P9.11"/>
    <property type="match status" value="1"/>
</dbReference>
<keyword evidence="8" id="KW-0175">Coiled coil</keyword>
<dbReference type="InterPro" id="IPR020841">
    <property type="entry name" value="PKS_Beta-ketoAc_synthase_dom"/>
</dbReference>
<evidence type="ECO:0000256" key="7">
    <source>
        <dbReference type="ARBA" id="ARBA00022737"/>
    </source>
</evidence>
<dbReference type="InterPro" id="IPR006162">
    <property type="entry name" value="Ppantetheine_attach_site"/>
</dbReference>
<dbReference type="InterPro" id="IPR014031">
    <property type="entry name" value="Ketoacyl_synth_C"/>
</dbReference>
<name>A0ABU3HHA4_9BACL</name>
<dbReference type="SMART" id="SM00823">
    <property type="entry name" value="PKS_PP"/>
    <property type="match status" value="2"/>
</dbReference>
<evidence type="ECO:0000256" key="5">
    <source>
        <dbReference type="ARBA" id="ARBA00022553"/>
    </source>
</evidence>
<feature type="domain" description="Carrier" evidence="10">
    <location>
        <begin position="722"/>
        <end position="799"/>
    </location>
</feature>